<dbReference type="Proteomes" id="UP001266305">
    <property type="component" value="Unassembled WGS sequence"/>
</dbReference>
<accession>A0ABQ9WH66</accession>
<keyword evidence="3" id="KW-1185">Reference proteome</keyword>
<reference evidence="2 3" key="1">
    <citation type="submission" date="2023-05" db="EMBL/GenBank/DDBJ databases">
        <title>B98-5 Cell Line De Novo Hybrid Assembly: An Optical Mapping Approach.</title>
        <authorList>
            <person name="Kananen K."/>
            <person name="Auerbach J.A."/>
            <person name="Kautto E."/>
            <person name="Blachly J.S."/>
        </authorList>
    </citation>
    <scope>NUCLEOTIDE SEQUENCE [LARGE SCALE GENOMIC DNA]</scope>
    <source>
        <strain evidence="2">B95-8</strain>
        <tissue evidence="2">Cell line</tissue>
    </source>
</reference>
<proteinExistence type="predicted"/>
<feature type="region of interest" description="Disordered" evidence="1">
    <location>
        <begin position="45"/>
        <end position="66"/>
    </location>
</feature>
<name>A0ABQ9WH66_SAGOE</name>
<organism evidence="2 3">
    <name type="scientific">Saguinus oedipus</name>
    <name type="common">Cotton-top tamarin</name>
    <name type="synonym">Oedipomidas oedipus</name>
    <dbReference type="NCBI Taxonomy" id="9490"/>
    <lineage>
        <taxon>Eukaryota</taxon>
        <taxon>Metazoa</taxon>
        <taxon>Chordata</taxon>
        <taxon>Craniata</taxon>
        <taxon>Vertebrata</taxon>
        <taxon>Euteleostomi</taxon>
        <taxon>Mammalia</taxon>
        <taxon>Eutheria</taxon>
        <taxon>Euarchontoglires</taxon>
        <taxon>Primates</taxon>
        <taxon>Haplorrhini</taxon>
        <taxon>Platyrrhini</taxon>
        <taxon>Cebidae</taxon>
        <taxon>Callitrichinae</taxon>
        <taxon>Saguinus</taxon>
    </lineage>
</organism>
<evidence type="ECO:0000313" key="2">
    <source>
        <dbReference type="EMBL" id="KAK2120820.1"/>
    </source>
</evidence>
<evidence type="ECO:0000313" key="3">
    <source>
        <dbReference type="Proteomes" id="UP001266305"/>
    </source>
</evidence>
<comment type="caution">
    <text evidence="2">The sequence shown here is derived from an EMBL/GenBank/DDBJ whole genome shotgun (WGS) entry which is preliminary data.</text>
</comment>
<dbReference type="EMBL" id="JASSZA010000001">
    <property type="protein sequence ID" value="KAK2120820.1"/>
    <property type="molecule type" value="Genomic_DNA"/>
</dbReference>
<protein>
    <submittedName>
        <fullName evidence="2">Uncharacterized protein</fullName>
    </submittedName>
</protein>
<gene>
    <name evidence="2" type="ORF">P7K49_002206</name>
</gene>
<sequence>MLAEQMTRVNRSRADASPTCWPVVALGPAVTSGWLPALPAWGSQWGPGASQGQCNPLSPTDPEPGSPWALPATPPLYWLVSKFAPWQWAYLLITTNGLPPPPPTGSQAPKSPNQPISCLEHVSQGPLSPKTFLRCPAPEEAPGGCTHERPCRWLQVADLCAETPDMLANGTWLQLARVPAGVLRTPGLRHFYCYTRCGKVFWDGSHLGRVATHFRDILESAPGPCELSPAPSQASSSF</sequence>
<evidence type="ECO:0000256" key="1">
    <source>
        <dbReference type="SAM" id="MobiDB-lite"/>
    </source>
</evidence>